<dbReference type="Pfam" id="PF00403">
    <property type="entry name" value="HMA"/>
    <property type="match status" value="1"/>
</dbReference>
<name>A0A1N7NB66_9FLAO</name>
<keyword evidence="1" id="KW-0479">Metal-binding</keyword>
<evidence type="ECO:0000259" key="2">
    <source>
        <dbReference type="PROSITE" id="PS50846"/>
    </source>
</evidence>
<dbReference type="PROSITE" id="PS01047">
    <property type="entry name" value="HMA_1"/>
    <property type="match status" value="1"/>
</dbReference>
<dbReference type="InterPro" id="IPR017969">
    <property type="entry name" value="Heavy-metal-associated_CS"/>
</dbReference>
<dbReference type="Gene3D" id="3.30.70.100">
    <property type="match status" value="1"/>
</dbReference>
<dbReference type="InterPro" id="IPR036163">
    <property type="entry name" value="HMA_dom_sf"/>
</dbReference>
<evidence type="ECO:0000256" key="1">
    <source>
        <dbReference type="ARBA" id="ARBA00022723"/>
    </source>
</evidence>
<dbReference type="RefSeq" id="WP_076387928.1">
    <property type="nucleotide sequence ID" value="NZ_FTOI01000013.1"/>
</dbReference>
<evidence type="ECO:0000313" key="3">
    <source>
        <dbReference type="EMBL" id="SIS95552.1"/>
    </source>
</evidence>
<organism evidence="3 4">
    <name type="scientific">Kaistella chaponensis</name>
    <dbReference type="NCBI Taxonomy" id="713588"/>
    <lineage>
        <taxon>Bacteria</taxon>
        <taxon>Pseudomonadati</taxon>
        <taxon>Bacteroidota</taxon>
        <taxon>Flavobacteriia</taxon>
        <taxon>Flavobacteriales</taxon>
        <taxon>Weeksellaceae</taxon>
        <taxon>Chryseobacterium group</taxon>
        <taxon>Kaistella</taxon>
    </lineage>
</organism>
<proteinExistence type="predicted"/>
<accession>A0A1N7NB66</accession>
<dbReference type="OrthoDB" id="1521937at2"/>
<dbReference type="GO" id="GO:0046872">
    <property type="term" value="F:metal ion binding"/>
    <property type="evidence" value="ECO:0007669"/>
    <property type="project" value="UniProtKB-KW"/>
</dbReference>
<gene>
    <name evidence="3" type="ORF">SAMN05421789_11335</name>
</gene>
<dbReference type="CDD" id="cd00371">
    <property type="entry name" value="HMA"/>
    <property type="match status" value="1"/>
</dbReference>
<dbReference type="PROSITE" id="PS50846">
    <property type="entry name" value="HMA_2"/>
    <property type="match status" value="1"/>
</dbReference>
<evidence type="ECO:0000313" key="4">
    <source>
        <dbReference type="Proteomes" id="UP000185839"/>
    </source>
</evidence>
<dbReference type="AlphaFoldDB" id="A0A1N7NB66"/>
<sequence>MNQIVSIKGMTCGGCVKSVEKALSTIEGVQEVSVTLNPPQADLQAAQTVTDQQINKALSAAGDYRVTTTEDNEPKKSAGSCCG</sequence>
<dbReference type="SUPFAM" id="SSF55008">
    <property type="entry name" value="HMA, heavy metal-associated domain"/>
    <property type="match status" value="1"/>
</dbReference>
<dbReference type="EMBL" id="FTOI01000013">
    <property type="protein sequence ID" value="SIS95552.1"/>
    <property type="molecule type" value="Genomic_DNA"/>
</dbReference>
<protein>
    <submittedName>
        <fullName evidence="3">Cu2+-exporting ATPase/copper chaperone</fullName>
    </submittedName>
</protein>
<keyword evidence="4" id="KW-1185">Reference proteome</keyword>
<reference evidence="4" key="1">
    <citation type="submission" date="2017-01" db="EMBL/GenBank/DDBJ databases">
        <authorList>
            <person name="Varghese N."/>
            <person name="Submissions S."/>
        </authorList>
    </citation>
    <scope>NUCLEOTIDE SEQUENCE [LARGE SCALE GENOMIC DNA]</scope>
    <source>
        <strain evidence="4">DSM 23145</strain>
    </source>
</reference>
<dbReference type="InterPro" id="IPR006121">
    <property type="entry name" value="HMA_dom"/>
</dbReference>
<feature type="domain" description="HMA" evidence="2">
    <location>
        <begin position="1"/>
        <end position="67"/>
    </location>
</feature>
<dbReference type="Proteomes" id="UP000185839">
    <property type="component" value="Unassembled WGS sequence"/>
</dbReference>
<dbReference type="STRING" id="713588.SAMN05421789_11335"/>